<evidence type="ECO:0000313" key="2">
    <source>
        <dbReference type="Proteomes" id="UP001611548"/>
    </source>
</evidence>
<keyword evidence="2" id="KW-1185">Reference proteome</keyword>
<evidence type="ECO:0000313" key="1">
    <source>
        <dbReference type="EMBL" id="MFI1964437.1"/>
    </source>
</evidence>
<reference evidence="1 2" key="1">
    <citation type="submission" date="2024-10" db="EMBL/GenBank/DDBJ databases">
        <title>The Natural Products Discovery Center: Release of the First 8490 Sequenced Strains for Exploring Actinobacteria Biosynthetic Diversity.</title>
        <authorList>
            <person name="Kalkreuter E."/>
            <person name="Kautsar S.A."/>
            <person name="Yang D."/>
            <person name="Bader C.D."/>
            <person name="Teijaro C.N."/>
            <person name="Fluegel L."/>
            <person name="Davis C.M."/>
            <person name="Simpson J.R."/>
            <person name="Lauterbach L."/>
            <person name="Steele A.D."/>
            <person name="Gui C."/>
            <person name="Meng S."/>
            <person name="Li G."/>
            <person name="Viehrig K."/>
            <person name="Ye F."/>
            <person name="Su P."/>
            <person name="Kiefer A.F."/>
            <person name="Nichols A."/>
            <person name="Cepeda A.J."/>
            <person name="Yan W."/>
            <person name="Fan B."/>
            <person name="Jiang Y."/>
            <person name="Adhikari A."/>
            <person name="Zheng C.-J."/>
            <person name="Schuster L."/>
            <person name="Cowan T.M."/>
            <person name="Smanski M.J."/>
            <person name="Chevrette M.G."/>
            <person name="De Carvalho L.P.S."/>
            <person name="Shen B."/>
        </authorList>
    </citation>
    <scope>NUCLEOTIDE SEQUENCE [LARGE SCALE GENOMIC DNA]</scope>
    <source>
        <strain evidence="1 2">NPDC020327</strain>
    </source>
</reference>
<dbReference type="Gene3D" id="1.10.600.10">
    <property type="entry name" value="Farnesyl Diphosphate Synthase"/>
    <property type="match status" value="1"/>
</dbReference>
<proteinExistence type="predicted"/>
<accession>A0ABW7USP6</accession>
<dbReference type="Pfam" id="PF19086">
    <property type="entry name" value="Terpene_syn_C_2"/>
    <property type="match status" value="1"/>
</dbReference>
<protein>
    <recommendedName>
        <fullName evidence="3">Terpene synthase</fullName>
    </recommendedName>
</protein>
<dbReference type="EMBL" id="JBIRWE010000003">
    <property type="protein sequence ID" value="MFI1964437.1"/>
    <property type="molecule type" value="Genomic_DNA"/>
</dbReference>
<gene>
    <name evidence="1" type="ORF">ACH429_09975</name>
</gene>
<sequence>MTSSLGNEQIPIVLPSADSSALLSARGVQLLRRLREWAESMGPDFAPQVTEAAALALAASAPWSTADELVPPAKVGLWMQVADDRFDRASLEYRDVPALAQRCIHLAHGAGHDPADTLERALADVTSSLSDCRLHAALAPLWAQRFSLMMRAWCFEWSALRALAEGGAPIELDTYLQHHHSFGLGPICVAWWMSTGEPDLTAHLDILLPAVDAMELAVRLANDLRTADREHHYGGSVNALLLGADQQDIDTLINRQLQHCHVLLRPLTDKGLRTAIALGRMADWLVTFYRVTDARLP</sequence>
<dbReference type="Proteomes" id="UP001611548">
    <property type="component" value="Unassembled WGS sequence"/>
</dbReference>
<dbReference type="InterPro" id="IPR008949">
    <property type="entry name" value="Isoprenoid_synthase_dom_sf"/>
</dbReference>
<comment type="caution">
    <text evidence="1">The sequence shown here is derived from an EMBL/GenBank/DDBJ whole genome shotgun (WGS) entry which is preliminary data.</text>
</comment>
<dbReference type="SUPFAM" id="SSF48576">
    <property type="entry name" value="Terpenoid synthases"/>
    <property type="match status" value="1"/>
</dbReference>
<dbReference type="RefSeq" id="WP_157859054.1">
    <property type="nucleotide sequence ID" value="NZ_JBIRWE010000003.1"/>
</dbReference>
<evidence type="ECO:0008006" key="3">
    <source>
        <dbReference type="Google" id="ProtNLM"/>
    </source>
</evidence>
<organism evidence="1 2">
    <name type="scientific">Streptomyces pathocidini</name>
    <dbReference type="NCBI Taxonomy" id="1650571"/>
    <lineage>
        <taxon>Bacteria</taxon>
        <taxon>Bacillati</taxon>
        <taxon>Actinomycetota</taxon>
        <taxon>Actinomycetes</taxon>
        <taxon>Kitasatosporales</taxon>
        <taxon>Streptomycetaceae</taxon>
        <taxon>Streptomyces</taxon>
    </lineage>
</organism>
<name>A0ABW7USP6_9ACTN</name>